<dbReference type="InterPro" id="IPR020846">
    <property type="entry name" value="MFS_dom"/>
</dbReference>
<feature type="transmembrane region" description="Helical" evidence="8">
    <location>
        <begin position="157"/>
        <end position="179"/>
    </location>
</feature>
<comment type="subcellular location">
    <subcellularLocation>
        <location evidence="1">Cell membrane</location>
        <topology evidence="1">Multi-pass membrane protein</topology>
    </subcellularLocation>
</comment>
<proteinExistence type="predicted"/>
<feature type="transmembrane region" description="Helical" evidence="8">
    <location>
        <begin position="378"/>
        <end position="399"/>
    </location>
</feature>
<keyword evidence="2" id="KW-0813">Transport</keyword>
<organism evidence="10 11">
    <name type="scientific">Nocardioides mesophilus</name>
    <dbReference type="NCBI Taxonomy" id="433659"/>
    <lineage>
        <taxon>Bacteria</taxon>
        <taxon>Bacillati</taxon>
        <taxon>Actinomycetota</taxon>
        <taxon>Actinomycetes</taxon>
        <taxon>Propionibacteriales</taxon>
        <taxon>Nocardioidaceae</taxon>
        <taxon>Nocardioides</taxon>
    </lineage>
</organism>
<dbReference type="PANTHER" id="PTHR23517">
    <property type="entry name" value="RESISTANCE PROTEIN MDTM, PUTATIVE-RELATED-RELATED"/>
    <property type="match status" value="1"/>
</dbReference>
<reference evidence="10 11" key="1">
    <citation type="submission" date="2020-08" db="EMBL/GenBank/DDBJ databases">
        <title>Genome sequence of Nocardioides mesophilus KACC 16243T.</title>
        <authorList>
            <person name="Hyun D.-W."/>
            <person name="Bae J.-W."/>
        </authorList>
    </citation>
    <scope>NUCLEOTIDE SEQUENCE [LARGE SCALE GENOMIC DNA]</scope>
    <source>
        <strain evidence="10 11">KACC 16243</strain>
    </source>
</reference>
<feature type="transmembrane region" description="Helical" evidence="8">
    <location>
        <begin position="336"/>
        <end position="357"/>
    </location>
</feature>
<evidence type="ECO:0000256" key="2">
    <source>
        <dbReference type="ARBA" id="ARBA00022448"/>
    </source>
</evidence>
<accession>A0A7G9RBM3</accession>
<evidence type="ECO:0000313" key="11">
    <source>
        <dbReference type="Proteomes" id="UP000515947"/>
    </source>
</evidence>
<dbReference type="Gene3D" id="1.20.1250.20">
    <property type="entry name" value="MFS general substrate transporter like domains"/>
    <property type="match status" value="1"/>
</dbReference>
<evidence type="ECO:0000256" key="6">
    <source>
        <dbReference type="ARBA" id="ARBA00023136"/>
    </source>
</evidence>
<dbReference type="CDD" id="cd17329">
    <property type="entry name" value="MFS_MdtH_MDR_like"/>
    <property type="match status" value="1"/>
</dbReference>
<evidence type="ECO:0000256" key="8">
    <source>
        <dbReference type="SAM" id="Phobius"/>
    </source>
</evidence>
<keyword evidence="6 8" id="KW-0472">Membrane</keyword>
<feature type="transmembrane region" description="Helical" evidence="8">
    <location>
        <begin position="36"/>
        <end position="58"/>
    </location>
</feature>
<feature type="domain" description="Major facilitator superfamily (MFS) profile" evidence="9">
    <location>
        <begin position="32"/>
        <end position="431"/>
    </location>
</feature>
<dbReference type="Proteomes" id="UP000515947">
    <property type="component" value="Chromosome"/>
</dbReference>
<evidence type="ECO:0000256" key="3">
    <source>
        <dbReference type="ARBA" id="ARBA00022475"/>
    </source>
</evidence>
<feature type="transmembrane region" description="Helical" evidence="8">
    <location>
        <begin position="244"/>
        <end position="261"/>
    </location>
</feature>
<evidence type="ECO:0000256" key="5">
    <source>
        <dbReference type="ARBA" id="ARBA00022989"/>
    </source>
</evidence>
<keyword evidence="11" id="KW-1185">Reference proteome</keyword>
<feature type="transmembrane region" description="Helical" evidence="8">
    <location>
        <begin position="123"/>
        <end position="145"/>
    </location>
</feature>
<keyword evidence="4 8" id="KW-0812">Transmembrane</keyword>
<dbReference type="PROSITE" id="PS50850">
    <property type="entry name" value="MFS"/>
    <property type="match status" value="1"/>
</dbReference>
<feature type="transmembrane region" description="Helical" evidence="8">
    <location>
        <begin position="281"/>
        <end position="300"/>
    </location>
</feature>
<evidence type="ECO:0000259" key="9">
    <source>
        <dbReference type="PROSITE" id="PS50850"/>
    </source>
</evidence>
<name>A0A7G9RBM3_9ACTN</name>
<protein>
    <submittedName>
        <fullName evidence="10">MFS transporter</fullName>
    </submittedName>
</protein>
<dbReference type="Pfam" id="PF07690">
    <property type="entry name" value="MFS_1"/>
    <property type="match status" value="1"/>
</dbReference>
<dbReference type="InterPro" id="IPR011701">
    <property type="entry name" value="MFS"/>
</dbReference>
<dbReference type="InterPro" id="IPR050171">
    <property type="entry name" value="MFS_Transporters"/>
</dbReference>
<gene>
    <name evidence="10" type="ORF">H9L09_00320</name>
</gene>
<evidence type="ECO:0000256" key="7">
    <source>
        <dbReference type="SAM" id="MobiDB-lite"/>
    </source>
</evidence>
<dbReference type="AlphaFoldDB" id="A0A7G9RBM3"/>
<dbReference type="GO" id="GO:0005886">
    <property type="term" value="C:plasma membrane"/>
    <property type="evidence" value="ECO:0007669"/>
    <property type="project" value="UniProtKB-SubCell"/>
</dbReference>
<feature type="transmembrane region" description="Helical" evidence="8">
    <location>
        <begin position="191"/>
        <end position="209"/>
    </location>
</feature>
<feature type="transmembrane region" description="Helical" evidence="8">
    <location>
        <begin position="405"/>
        <end position="423"/>
    </location>
</feature>
<feature type="transmembrane region" description="Helical" evidence="8">
    <location>
        <begin position="64"/>
        <end position="87"/>
    </location>
</feature>
<evidence type="ECO:0000256" key="1">
    <source>
        <dbReference type="ARBA" id="ARBA00004651"/>
    </source>
</evidence>
<dbReference type="KEGG" id="nmes:H9L09_00320"/>
<dbReference type="InterPro" id="IPR036259">
    <property type="entry name" value="MFS_trans_sf"/>
</dbReference>
<evidence type="ECO:0000313" key="10">
    <source>
        <dbReference type="EMBL" id="QNN52998.1"/>
    </source>
</evidence>
<evidence type="ECO:0000256" key="4">
    <source>
        <dbReference type="ARBA" id="ARBA00022692"/>
    </source>
</evidence>
<dbReference type="EMBL" id="CP060713">
    <property type="protein sequence ID" value="QNN52998.1"/>
    <property type="molecule type" value="Genomic_DNA"/>
</dbReference>
<keyword evidence="5 8" id="KW-1133">Transmembrane helix</keyword>
<sequence length="445" mass="45879">MQNETVVLTGDAPVPPAEPQRTLAPPEGVDPLVKRLFVGIALSALGSGLTMPFLYVYLAEVRGIPTATVGLVFAFMGLLGFIGSPLGGTLIDRVGPRPVMLVGLTTEAVGVASLALVQTTAHALAVAAFITLGTVGLYPAATAMLTRLVPESRRQKVYGYQFMLLNAGLGVGGVVSAVLVRTSDPASFERLYLIDAASYVAYFLVVLSLPRGTGGLGSRGAAPAEDGVPGTPPPGWSTVLKDRTLLRVVSISILAVTFGYAQFEAGFAAYAVHVAGIPAHYLGWAFGANTAAIVLGQLVTLRLIKGRRRTRMLAVCAGIWSLSWAVIAASDAVDGWTAVALVVAGLGIFGLGETLWAPLAPAIVNDLAVEELRGRYNALQGMTWTVAMIVGPALAGLLIGNDLAHVWVACTVGGTAVAAVLLVRLGRHLTPAQDGLAADGADVAA</sequence>
<dbReference type="RefSeq" id="WP_187578840.1">
    <property type="nucleotide sequence ID" value="NZ_CP060713.1"/>
</dbReference>
<dbReference type="SUPFAM" id="SSF103473">
    <property type="entry name" value="MFS general substrate transporter"/>
    <property type="match status" value="1"/>
</dbReference>
<dbReference type="PANTHER" id="PTHR23517:SF2">
    <property type="entry name" value="MULTIDRUG RESISTANCE PROTEIN MDTH"/>
    <property type="match status" value="1"/>
</dbReference>
<feature type="region of interest" description="Disordered" evidence="7">
    <location>
        <begin position="1"/>
        <end position="26"/>
    </location>
</feature>
<feature type="transmembrane region" description="Helical" evidence="8">
    <location>
        <begin position="312"/>
        <end position="330"/>
    </location>
</feature>
<keyword evidence="3" id="KW-1003">Cell membrane</keyword>
<dbReference type="GO" id="GO:0022857">
    <property type="term" value="F:transmembrane transporter activity"/>
    <property type="evidence" value="ECO:0007669"/>
    <property type="project" value="InterPro"/>
</dbReference>